<name>A0A1K1LFK0_9BACT</name>
<dbReference type="Pfam" id="PF00654">
    <property type="entry name" value="Voltage_CLC"/>
    <property type="match status" value="1"/>
</dbReference>
<evidence type="ECO:0000256" key="7">
    <source>
        <dbReference type="ARBA" id="ARBA00023214"/>
    </source>
</evidence>
<evidence type="ECO:0000256" key="2">
    <source>
        <dbReference type="ARBA" id="ARBA00022448"/>
    </source>
</evidence>
<dbReference type="PANTHER" id="PTHR45711:SF6">
    <property type="entry name" value="CHLORIDE CHANNEL PROTEIN"/>
    <property type="match status" value="1"/>
</dbReference>
<keyword evidence="5" id="KW-0406">Ion transport</keyword>
<feature type="transmembrane region" description="Helical" evidence="8">
    <location>
        <begin position="315"/>
        <end position="335"/>
    </location>
</feature>
<feature type="transmembrane region" description="Helical" evidence="8">
    <location>
        <begin position="240"/>
        <end position="260"/>
    </location>
</feature>
<keyword evidence="4 8" id="KW-1133">Transmembrane helix</keyword>
<dbReference type="GO" id="GO:0005247">
    <property type="term" value="F:voltage-gated chloride channel activity"/>
    <property type="evidence" value="ECO:0007669"/>
    <property type="project" value="TreeGrafter"/>
</dbReference>
<dbReference type="Gene3D" id="1.10.3080.10">
    <property type="entry name" value="Clc chloride channel"/>
    <property type="match status" value="1"/>
</dbReference>
<gene>
    <name evidence="9" type="ORF">DESPIGER_1636</name>
</gene>
<dbReference type="RefSeq" id="WP_072335274.1">
    <property type="nucleotide sequence ID" value="NZ_JAXXLW010000001.1"/>
</dbReference>
<dbReference type="SUPFAM" id="SSF81340">
    <property type="entry name" value="Clc chloride channel"/>
    <property type="match status" value="1"/>
</dbReference>
<organism evidence="9 10">
    <name type="scientific">Desulfovibrio piger</name>
    <dbReference type="NCBI Taxonomy" id="901"/>
    <lineage>
        <taxon>Bacteria</taxon>
        <taxon>Pseudomonadati</taxon>
        <taxon>Thermodesulfobacteriota</taxon>
        <taxon>Desulfovibrionia</taxon>
        <taxon>Desulfovibrionales</taxon>
        <taxon>Desulfovibrionaceae</taxon>
        <taxon>Desulfovibrio</taxon>
    </lineage>
</organism>
<sequence length="455" mass="48139">MAFRPSLPPFILESAALRSQGAWTLMAQALLTGLVSGGVIGLFRWLYTIINTAIRAHVAGQDPLAPAALALLAAGLLLMALTAGLLLRHEPLIGGSGIPQVELIAAGKLPPMRWARVLWCKFVATLAALSAGLSVGREGPCIMMGATVGAGVGYMWHDRCRANRPRYLVGGGVAGMTAAFGAPVAGMFFAFEEMRTPLTLPMLLFTSLSALSAWFMVDVVLGFGLVFPFARLPGLHWSQYWLPLPVGMACGLLGAVYNAGMIRLLRWQDRARWLPGPVRIVFPFACCGVLLFLWPEIMGNVGLTALQLEHLRLPVLMLALLLAGKIAFSCVSFASGVSGGILMPILLAGSMAGALLAAPLRDAGLVAPEQTATLLVLGMAGLFSASVRTPLTGAALVMEMCGGFHLAPAVLLAAFAAAFTANALHSAPVYDSLKERILEQRRRRRAAAPPTEERP</sequence>
<protein>
    <submittedName>
        <fullName evidence="9">Voltage-gated chloride channel family protein</fullName>
    </submittedName>
</protein>
<accession>A0A1K1LFK0</accession>
<evidence type="ECO:0000256" key="6">
    <source>
        <dbReference type="ARBA" id="ARBA00023136"/>
    </source>
</evidence>
<reference evidence="10" key="1">
    <citation type="submission" date="2016-10" db="EMBL/GenBank/DDBJ databases">
        <authorList>
            <person name="Wegmann U."/>
        </authorList>
    </citation>
    <scope>NUCLEOTIDE SEQUENCE [LARGE SCALE GENOMIC DNA]</scope>
</reference>
<evidence type="ECO:0000256" key="5">
    <source>
        <dbReference type="ARBA" id="ARBA00023065"/>
    </source>
</evidence>
<feature type="transmembrane region" description="Helical" evidence="8">
    <location>
        <begin position="168"/>
        <end position="191"/>
    </location>
</feature>
<keyword evidence="3 8" id="KW-0812">Transmembrane</keyword>
<comment type="subcellular location">
    <subcellularLocation>
        <location evidence="1">Membrane</location>
        <topology evidence="1">Multi-pass membrane protein</topology>
    </subcellularLocation>
</comment>
<proteinExistence type="predicted"/>
<dbReference type="InterPro" id="IPR014743">
    <property type="entry name" value="Cl-channel_core"/>
</dbReference>
<feature type="transmembrane region" description="Helical" evidence="8">
    <location>
        <begin position="341"/>
        <end position="360"/>
    </location>
</feature>
<feature type="transmembrane region" description="Helical" evidence="8">
    <location>
        <begin position="372"/>
        <end position="391"/>
    </location>
</feature>
<dbReference type="EMBL" id="LT630450">
    <property type="protein sequence ID" value="SFV73472.1"/>
    <property type="molecule type" value="Genomic_DNA"/>
</dbReference>
<evidence type="ECO:0000313" key="10">
    <source>
        <dbReference type="Proteomes" id="UP000186323"/>
    </source>
</evidence>
<dbReference type="AlphaFoldDB" id="A0A1K1LFK0"/>
<feature type="transmembrane region" description="Helical" evidence="8">
    <location>
        <begin position="403"/>
        <end position="424"/>
    </location>
</feature>
<feature type="transmembrane region" description="Helical" evidence="8">
    <location>
        <begin position="67"/>
        <end position="87"/>
    </location>
</feature>
<keyword evidence="7" id="KW-0868">Chloride</keyword>
<dbReference type="PANTHER" id="PTHR45711">
    <property type="entry name" value="CHLORIDE CHANNEL PROTEIN"/>
    <property type="match status" value="1"/>
</dbReference>
<dbReference type="PRINTS" id="PR00762">
    <property type="entry name" value="CLCHANNEL"/>
</dbReference>
<keyword evidence="6 8" id="KW-0472">Membrane</keyword>
<feature type="transmembrane region" description="Helical" evidence="8">
    <location>
        <begin position="280"/>
        <end position="303"/>
    </location>
</feature>
<dbReference type="GO" id="GO:0005886">
    <property type="term" value="C:plasma membrane"/>
    <property type="evidence" value="ECO:0007669"/>
    <property type="project" value="TreeGrafter"/>
</dbReference>
<dbReference type="OrthoDB" id="9767361at2"/>
<evidence type="ECO:0000256" key="3">
    <source>
        <dbReference type="ARBA" id="ARBA00022692"/>
    </source>
</evidence>
<dbReference type="Proteomes" id="UP000186323">
    <property type="component" value="Chromosome I"/>
</dbReference>
<keyword evidence="10" id="KW-1185">Reference proteome</keyword>
<feature type="transmembrane region" description="Helical" evidence="8">
    <location>
        <begin position="203"/>
        <end position="228"/>
    </location>
</feature>
<dbReference type="KEGG" id="dpg:DESPIGER_1636"/>
<dbReference type="InterPro" id="IPR001807">
    <property type="entry name" value="ClC"/>
</dbReference>
<evidence type="ECO:0000256" key="4">
    <source>
        <dbReference type="ARBA" id="ARBA00022989"/>
    </source>
</evidence>
<evidence type="ECO:0000313" key="9">
    <source>
        <dbReference type="EMBL" id="SFV73472.1"/>
    </source>
</evidence>
<keyword evidence="2" id="KW-0813">Transport</keyword>
<feature type="transmembrane region" description="Helical" evidence="8">
    <location>
        <begin position="21"/>
        <end position="47"/>
    </location>
</feature>
<feature type="transmembrane region" description="Helical" evidence="8">
    <location>
        <begin position="114"/>
        <end position="133"/>
    </location>
</feature>
<evidence type="ECO:0000256" key="1">
    <source>
        <dbReference type="ARBA" id="ARBA00004141"/>
    </source>
</evidence>
<evidence type="ECO:0000256" key="8">
    <source>
        <dbReference type="SAM" id="Phobius"/>
    </source>
</evidence>